<keyword evidence="6 11" id="KW-0833">Ubl conjugation pathway</keyword>
<gene>
    <name evidence="13" type="ORF">CTEN210_02599</name>
</gene>
<dbReference type="InterPro" id="IPR033127">
    <property type="entry name" value="UBQ-activ_enz_E1_Cys_AS"/>
</dbReference>
<keyword evidence="4 11" id="KW-0436">Ligase</keyword>
<sequence>MAVDASSESNKHGNTMASYQCRGSLATLLSRPSPFTNETGALPIGEFEPSDLSSLSKFKVLVVGAGGLGCEILKNLAMSGISNVHVIDLDSIDITNLNRQFLFRQKDVGGSKAEVAARFINERCPWMKVTPHHGKIQDKDSSFYKSFDCVISGLDNIEARRWLNATICSFVEIDEDGDPDPSTIIPIVDGGTEGFAGQARVILPRITSCFECSLDSFPPAKSFPLCTVAETPRIPEDCIAYAFMIQWPKEFPDKKLDTDSPHDMQWVYQRALERSQKYDIEGVTYTLTLGVVKNIIPAVASTNAIVSAACVNEAVKLLTFASQTLNTYMMYLGSAGVYQHTFVYEQKEDCPVCTATVRKMTVAKSTTLNELLQKLKDGDLRLNSPSATAATSGKTLYMQKPPFLEKATRPNLDKPLSELIQNGEEVTITDPMFPGTSVGLSVFFD</sequence>
<proteinExistence type="inferred from homology"/>
<dbReference type="GO" id="GO:0045116">
    <property type="term" value="P:protein neddylation"/>
    <property type="evidence" value="ECO:0007669"/>
    <property type="project" value="UniProtKB-UniRule"/>
</dbReference>
<dbReference type="FunFam" id="1.10.10.520:FF:000001">
    <property type="entry name" value="NEDD8-activating enzyme E1 catalytic subunit"/>
    <property type="match status" value="1"/>
</dbReference>
<dbReference type="GO" id="GO:0005737">
    <property type="term" value="C:cytoplasm"/>
    <property type="evidence" value="ECO:0007669"/>
    <property type="project" value="TreeGrafter"/>
</dbReference>
<evidence type="ECO:0000256" key="5">
    <source>
        <dbReference type="ARBA" id="ARBA00022741"/>
    </source>
</evidence>
<feature type="active site" description="Glycyl thioester intermediate" evidence="10">
    <location>
        <position position="226"/>
    </location>
</feature>
<comment type="function">
    <text evidence="11">Catalytic subunit of the dimeric E1 enzyme, which activates NEDD8.</text>
</comment>
<evidence type="ECO:0000256" key="1">
    <source>
        <dbReference type="ARBA" id="ARBA00005032"/>
    </source>
</evidence>
<dbReference type="InterPro" id="IPR035985">
    <property type="entry name" value="Ubiquitin-activating_enz"/>
</dbReference>
<comment type="similarity">
    <text evidence="2 11">Belongs to the ubiquitin-activating E1 family. UBA3 subfamily.</text>
</comment>
<dbReference type="Gene3D" id="3.10.290.20">
    <property type="entry name" value="Ubiquitin-like 2 activating enzyme e1b. Chain: B, domain 3"/>
    <property type="match status" value="1"/>
</dbReference>
<evidence type="ECO:0000256" key="4">
    <source>
        <dbReference type="ARBA" id="ARBA00022598"/>
    </source>
</evidence>
<name>A0AAD3CK48_9STRA</name>
<dbReference type="InterPro" id="IPR000594">
    <property type="entry name" value="ThiF_NAD_FAD-bd"/>
</dbReference>
<dbReference type="CDD" id="cd01488">
    <property type="entry name" value="Uba3_RUB"/>
    <property type="match status" value="1"/>
</dbReference>
<dbReference type="GO" id="GO:0005524">
    <property type="term" value="F:ATP binding"/>
    <property type="evidence" value="ECO:0007669"/>
    <property type="project" value="UniProtKB-UniRule"/>
</dbReference>
<dbReference type="SUPFAM" id="SSF69572">
    <property type="entry name" value="Activating enzymes of the ubiquitin-like proteins"/>
    <property type="match status" value="1"/>
</dbReference>
<dbReference type="InterPro" id="IPR023318">
    <property type="entry name" value="Ub_act_enz_dom_a_sf"/>
</dbReference>
<dbReference type="GO" id="GO:0005634">
    <property type="term" value="C:nucleus"/>
    <property type="evidence" value="ECO:0007669"/>
    <property type="project" value="TreeGrafter"/>
</dbReference>
<dbReference type="InterPro" id="IPR014929">
    <property type="entry name" value="E2-binding"/>
</dbReference>
<evidence type="ECO:0000313" key="14">
    <source>
        <dbReference type="Proteomes" id="UP001054902"/>
    </source>
</evidence>
<feature type="domain" description="E2 binding" evidence="12">
    <location>
        <begin position="360"/>
        <end position="445"/>
    </location>
</feature>
<evidence type="ECO:0000256" key="3">
    <source>
        <dbReference type="ARBA" id="ARBA00015203"/>
    </source>
</evidence>
<dbReference type="GO" id="GO:0019781">
    <property type="term" value="F:NEDD8 activating enzyme activity"/>
    <property type="evidence" value="ECO:0007669"/>
    <property type="project" value="UniProtKB-UniRule"/>
</dbReference>
<keyword evidence="5 11" id="KW-0547">Nucleotide-binding</keyword>
<evidence type="ECO:0000313" key="13">
    <source>
        <dbReference type="EMBL" id="GFH46125.1"/>
    </source>
</evidence>
<dbReference type="EMBL" id="BLLK01000022">
    <property type="protein sequence ID" value="GFH46125.1"/>
    <property type="molecule type" value="Genomic_DNA"/>
</dbReference>
<dbReference type="AlphaFoldDB" id="A0AAD3CK48"/>
<dbReference type="Pfam" id="PF08825">
    <property type="entry name" value="E2_bind"/>
    <property type="match status" value="1"/>
</dbReference>
<dbReference type="InterPro" id="IPR030468">
    <property type="entry name" value="Uba3_N"/>
</dbReference>
<evidence type="ECO:0000256" key="10">
    <source>
        <dbReference type="PROSITE-ProRule" id="PRU10132"/>
    </source>
</evidence>
<evidence type="ECO:0000259" key="12">
    <source>
        <dbReference type="SMART" id="SM01181"/>
    </source>
</evidence>
<dbReference type="SMART" id="SM01181">
    <property type="entry name" value="E2_bind"/>
    <property type="match status" value="1"/>
</dbReference>
<dbReference type="EC" id="6.2.1.64" evidence="8 11"/>
<keyword evidence="14" id="KW-1185">Reference proteome</keyword>
<comment type="pathway">
    <text evidence="1 11">Protein modification; protein neddylation.</text>
</comment>
<reference evidence="13 14" key="1">
    <citation type="journal article" date="2021" name="Sci. Rep.">
        <title>The genome of the diatom Chaetoceros tenuissimus carries an ancient integrated fragment of an extant virus.</title>
        <authorList>
            <person name="Hongo Y."/>
            <person name="Kimura K."/>
            <person name="Takaki Y."/>
            <person name="Yoshida Y."/>
            <person name="Baba S."/>
            <person name="Kobayashi G."/>
            <person name="Nagasaki K."/>
            <person name="Hano T."/>
            <person name="Tomaru Y."/>
        </authorList>
    </citation>
    <scope>NUCLEOTIDE SEQUENCE [LARGE SCALE GENOMIC DNA]</scope>
    <source>
        <strain evidence="13 14">NIES-3715</strain>
    </source>
</reference>
<comment type="catalytic activity">
    <reaction evidence="9 11">
        <text>ATP + [NEDD8 protein] + [E1 NEDD8-activating enzyme]-L-cysteine = AMP + diphosphate + [E1 NEDD8-activating enzyme]-S-[NEDD8 protein]-yl-L-cysteine.</text>
        <dbReference type="EC" id="6.2.1.64"/>
    </reaction>
</comment>
<evidence type="ECO:0000256" key="11">
    <source>
        <dbReference type="RuleBase" id="RU368009"/>
    </source>
</evidence>
<dbReference type="Gene3D" id="1.10.10.520">
    <property type="entry name" value="Ubiquitin activating enzymes (Uba3). Chain: B, domain 2"/>
    <property type="match status" value="1"/>
</dbReference>
<dbReference type="PROSITE" id="PS00865">
    <property type="entry name" value="UBIQUITIN_ACTIVAT_2"/>
    <property type="match status" value="1"/>
</dbReference>
<evidence type="ECO:0000256" key="2">
    <source>
        <dbReference type="ARBA" id="ARBA00006310"/>
    </source>
</evidence>
<protein>
    <recommendedName>
        <fullName evidence="3 11">NEDD8-activating enzyme E1 catalytic subunit</fullName>
        <ecNumber evidence="8 11">6.2.1.64</ecNumber>
    </recommendedName>
</protein>
<evidence type="ECO:0000256" key="6">
    <source>
        <dbReference type="ARBA" id="ARBA00022786"/>
    </source>
</evidence>
<accession>A0AAD3CK48</accession>
<organism evidence="13 14">
    <name type="scientific">Chaetoceros tenuissimus</name>
    <dbReference type="NCBI Taxonomy" id="426638"/>
    <lineage>
        <taxon>Eukaryota</taxon>
        <taxon>Sar</taxon>
        <taxon>Stramenopiles</taxon>
        <taxon>Ochrophyta</taxon>
        <taxon>Bacillariophyta</taxon>
        <taxon>Coscinodiscophyceae</taxon>
        <taxon>Chaetocerotophycidae</taxon>
        <taxon>Chaetocerotales</taxon>
        <taxon>Chaetocerotaceae</taxon>
        <taxon>Chaetoceros</taxon>
    </lineage>
</organism>
<dbReference type="PANTHER" id="PTHR10953">
    <property type="entry name" value="UBIQUITIN-ACTIVATING ENZYME E1"/>
    <property type="match status" value="1"/>
</dbReference>
<evidence type="ECO:0000256" key="7">
    <source>
        <dbReference type="ARBA" id="ARBA00022840"/>
    </source>
</evidence>
<comment type="caution">
    <text evidence="13">The sequence shown here is derived from an EMBL/GenBank/DDBJ whole genome shotgun (WGS) entry which is preliminary data.</text>
</comment>
<dbReference type="Pfam" id="PF00899">
    <property type="entry name" value="ThiF"/>
    <property type="match status" value="1"/>
</dbReference>
<evidence type="ECO:0000256" key="9">
    <source>
        <dbReference type="ARBA" id="ARBA00024626"/>
    </source>
</evidence>
<dbReference type="Gene3D" id="3.40.50.720">
    <property type="entry name" value="NAD(P)-binding Rossmann-like Domain"/>
    <property type="match status" value="1"/>
</dbReference>
<dbReference type="InterPro" id="IPR045886">
    <property type="entry name" value="ThiF/MoeB/HesA"/>
</dbReference>
<dbReference type="PANTHER" id="PTHR10953:SF6">
    <property type="entry name" value="NEDD8-ACTIVATING ENZYME E1 CATALYTIC SUBUNIT"/>
    <property type="match status" value="1"/>
</dbReference>
<evidence type="ECO:0000256" key="8">
    <source>
        <dbReference type="ARBA" id="ARBA00023624"/>
    </source>
</evidence>
<keyword evidence="7 11" id="KW-0067">ATP-binding</keyword>
<dbReference type="Proteomes" id="UP001054902">
    <property type="component" value="Unassembled WGS sequence"/>
</dbReference>